<reference evidence="3" key="1">
    <citation type="journal article" date="2019" name="Int. J. Syst. Evol. Microbiol.">
        <title>The Global Catalogue of Microorganisms (GCM) 10K type strain sequencing project: providing services to taxonomists for standard genome sequencing and annotation.</title>
        <authorList>
            <consortium name="The Broad Institute Genomics Platform"/>
            <consortium name="The Broad Institute Genome Sequencing Center for Infectious Disease"/>
            <person name="Wu L."/>
            <person name="Ma J."/>
        </authorList>
    </citation>
    <scope>NUCLEOTIDE SEQUENCE [LARGE SCALE GENOMIC DNA]</scope>
    <source>
        <strain evidence="3">JCM 16601</strain>
    </source>
</reference>
<accession>A0ABP7QZ98</accession>
<name>A0ABP7QZ98_9SPHI</name>
<dbReference type="InterPro" id="IPR043129">
    <property type="entry name" value="ATPase_NBD"/>
</dbReference>
<comment type="similarity">
    <text evidence="1">Belongs to the ROK (NagC/XylR) family.</text>
</comment>
<dbReference type="RefSeq" id="WP_259086748.1">
    <property type="nucleotide sequence ID" value="NZ_BAAAZC010000031.1"/>
</dbReference>
<keyword evidence="3" id="KW-1185">Reference proteome</keyword>
<dbReference type="PANTHER" id="PTHR18964">
    <property type="entry name" value="ROK (REPRESSOR, ORF, KINASE) FAMILY"/>
    <property type="match status" value="1"/>
</dbReference>
<dbReference type="Pfam" id="PF00480">
    <property type="entry name" value="ROK"/>
    <property type="match status" value="2"/>
</dbReference>
<dbReference type="CDD" id="cd23763">
    <property type="entry name" value="ASKHA_ATPase_ROK"/>
    <property type="match status" value="1"/>
</dbReference>
<evidence type="ECO:0000313" key="2">
    <source>
        <dbReference type="EMBL" id="GAA3990219.1"/>
    </source>
</evidence>
<evidence type="ECO:0000256" key="1">
    <source>
        <dbReference type="ARBA" id="ARBA00006479"/>
    </source>
</evidence>
<evidence type="ECO:0008006" key="4">
    <source>
        <dbReference type="Google" id="ProtNLM"/>
    </source>
</evidence>
<organism evidence="2 3">
    <name type="scientific">Mucilaginibacter dorajii</name>
    <dbReference type="NCBI Taxonomy" id="692994"/>
    <lineage>
        <taxon>Bacteria</taxon>
        <taxon>Pseudomonadati</taxon>
        <taxon>Bacteroidota</taxon>
        <taxon>Sphingobacteriia</taxon>
        <taxon>Sphingobacteriales</taxon>
        <taxon>Sphingobacteriaceae</taxon>
        <taxon>Mucilaginibacter</taxon>
    </lineage>
</organism>
<evidence type="ECO:0000313" key="3">
    <source>
        <dbReference type="Proteomes" id="UP001500742"/>
    </source>
</evidence>
<proteinExistence type="inferred from homology"/>
<dbReference type="SUPFAM" id="SSF53067">
    <property type="entry name" value="Actin-like ATPase domain"/>
    <property type="match status" value="1"/>
</dbReference>
<dbReference type="PANTHER" id="PTHR18964:SF149">
    <property type="entry name" value="BIFUNCTIONAL UDP-N-ACETYLGLUCOSAMINE 2-EPIMERASE_N-ACETYLMANNOSAMINE KINASE"/>
    <property type="match status" value="1"/>
</dbReference>
<dbReference type="Proteomes" id="UP001500742">
    <property type="component" value="Unassembled WGS sequence"/>
</dbReference>
<dbReference type="InterPro" id="IPR000600">
    <property type="entry name" value="ROK"/>
</dbReference>
<dbReference type="Gene3D" id="3.30.420.40">
    <property type="match status" value="2"/>
</dbReference>
<comment type="caution">
    <text evidence="2">The sequence shown here is derived from an EMBL/GenBank/DDBJ whole genome shotgun (WGS) entry which is preliminary data.</text>
</comment>
<protein>
    <recommendedName>
        <fullName evidence="4">Glucokinase</fullName>
    </recommendedName>
</protein>
<dbReference type="EMBL" id="BAAAZC010000031">
    <property type="protein sequence ID" value="GAA3990219.1"/>
    <property type="molecule type" value="Genomic_DNA"/>
</dbReference>
<sequence>MDLTIENNLDMPIKNIFTPYILSADIGGSHVTAAICNYKENKIIEQSLIRVDINSRAPAEDILFTWSNVLKQTMERANVHISGLSMAMPGPFDYENGISYIKGLNKYESIYGANIKHLLSETLQIHHNRIKFRNDAEATIAGECIVGAGKEYSNVMGVTLGTGFGSAHFINRETWDLNLGSLPFKETISDDYLSTRGFVKRYNELSGKTVENVKELAVRAVNKDQDAAQVFEDFAQNLSDFLKPHVLTISPECLILCGNIALAADLFLPSLKSYLSGVKIELAQVGEHAALLGAADLFRPFDKTEAPTKKNKIR</sequence>
<gene>
    <name evidence="2" type="ORF">GCM10022210_49690</name>
</gene>